<reference evidence="3" key="1">
    <citation type="submission" date="2014-08" db="EMBL/GenBank/DDBJ databases">
        <authorList>
            <person name="Edwards T."/>
        </authorList>
    </citation>
    <scope>NUCLEOTIDE SEQUENCE [LARGE SCALE GENOMIC DNA]</scope>
</reference>
<keyword evidence="1" id="KW-1133">Transmembrane helix</keyword>
<evidence type="ECO:0000313" key="3">
    <source>
        <dbReference type="Proteomes" id="UP000182888"/>
    </source>
</evidence>
<accession>A0A0K2W1T2</accession>
<evidence type="ECO:0000256" key="1">
    <source>
        <dbReference type="SAM" id="Phobius"/>
    </source>
</evidence>
<feature type="transmembrane region" description="Helical" evidence="1">
    <location>
        <begin position="48"/>
        <end position="72"/>
    </location>
</feature>
<keyword evidence="1" id="KW-0472">Membrane</keyword>
<keyword evidence="1" id="KW-0812">Transmembrane</keyword>
<protein>
    <submittedName>
        <fullName evidence="2">Uncharacterized protein</fullName>
    </submittedName>
</protein>
<name>A0A0K2W1T2_MESPL</name>
<evidence type="ECO:0000313" key="2">
    <source>
        <dbReference type="EMBL" id="CDX59090.1"/>
    </source>
</evidence>
<dbReference type="EMBL" id="CCND01000018">
    <property type="protein sequence ID" value="CDX59090.1"/>
    <property type="molecule type" value="Genomic_DNA"/>
</dbReference>
<organism evidence="2 3">
    <name type="scientific">Mesorhizobium plurifarium</name>
    <dbReference type="NCBI Taxonomy" id="69974"/>
    <lineage>
        <taxon>Bacteria</taxon>
        <taxon>Pseudomonadati</taxon>
        <taxon>Pseudomonadota</taxon>
        <taxon>Alphaproteobacteria</taxon>
        <taxon>Hyphomicrobiales</taxon>
        <taxon>Phyllobacteriaceae</taxon>
        <taxon>Mesorhizobium</taxon>
    </lineage>
</organism>
<sequence>MSSALATLATGFRGTLAVFGEVAAAAPMLARAPLTHVAVLGPLLSTAAMLLVAVLVALLAGLDVLFVGSALIGHIEFSVGSDFLRGEFKDALGIPE</sequence>
<proteinExistence type="predicted"/>
<dbReference type="Proteomes" id="UP000182888">
    <property type="component" value="Unassembled WGS sequence"/>
</dbReference>
<dbReference type="AlphaFoldDB" id="A0A0K2W1T2"/>
<gene>
    <name evidence="2" type="ORF">MPL1032_250053</name>
</gene>